<dbReference type="EMBL" id="DSFP01000064">
    <property type="protein sequence ID" value="HEW46433.1"/>
    <property type="molecule type" value="Genomic_DNA"/>
</dbReference>
<keyword evidence="3" id="KW-0645">Protease</keyword>
<dbReference type="GO" id="GO:0004175">
    <property type="term" value="F:endopeptidase activity"/>
    <property type="evidence" value="ECO:0007669"/>
    <property type="project" value="UniProtKB-ARBA"/>
</dbReference>
<evidence type="ECO:0000256" key="1">
    <source>
        <dbReference type="SAM" id="Phobius"/>
    </source>
</evidence>
<feature type="domain" description="CAAX prenyl protease 2/Lysostaphin resistance protein A-like" evidence="2">
    <location>
        <begin position="8"/>
        <end position="83"/>
    </location>
</feature>
<dbReference type="Pfam" id="PF02517">
    <property type="entry name" value="Rce1-like"/>
    <property type="match status" value="1"/>
</dbReference>
<evidence type="ECO:0000259" key="2">
    <source>
        <dbReference type="Pfam" id="PF02517"/>
    </source>
</evidence>
<reference evidence="3" key="1">
    <citation type="journal article" date="2020" name="mSystems">
        <title>Genome- and Community-Level Interaction Insights into Carbon Utilization and Element Cycling Functions of Hydrothermarchaeota in Hydrothermal Sediment.</title>
        <authorList>
            <person name="Zhou Z."/>
            <person name="Liu Y."/>
            <person name="Xu W."/>
            <person name="Pan J."/>
            <person name="Luo Z.H."/>
            <person name="Li M."/>
        </authorList>
    </citation>
    <scope>NUCLEOTIDE SEQUENCE [LARGE SCALE GENOMIC DNA]</scope>
    <source>
        <strain evidence="3">SpSt-132</strain>
    </source>
</reference>
<dbReference type="GO" id="GO:0080120">
    <property type="term" value="P:CAAX-box protein maturation"/>
    <property type="evidence" value="ECO:0007669"/>
    <property type="project" value="UniProtKB-ARBA"/>
</dbReference>
<comment type="caution">
    <text evidence="3">The sequence shown here is derived from an EMBL/GenBank/DDBJ whole genome shotgun (WGS) entry which is preliminary data.</text>
</comment>
<keyword evidence="1" id="KW-0812">Transmembrane</keyword>
<keyword evidence="3" id="KW-0378">Hydrolase</keyword>
<organism evidence="3">
    <name type="scientific">Hydrogenobacter sp</name>
    <dbReference type="NCBI Taxonomy" id="2152829"/>
    <lineage>
        <taxon>Bacteria</taxon>
        <taxon>Pseudomonadati</taxon>
        <taxon>Aquificota</taxon>
        <taxon>Aquificia</taxon>
        <taxon>Aquificales</taxon>
        <taxon>Aquificaceae</taxon>
        <taxon>Hydrogenobacter</taxon>
    </lineage>
</organism>
<gene>
    <name evidence="3" type="ORF">ENO47_07210</name>
</gene>
<keyword evidence="3" id="KW-0482">Metalloprotease</keyword>
<keyword evidence="1" id="KW-1133">Transmembrane helix</keyword>
<dbReference type="GO" id="GO:0006508">
    <property type="term" value="P:proteolysis"/>
    <property type="evidence" value="ECO:0007669"/>
    <property type="project" value="UniProtKB-KW"/>
</dbReference>
<accession>A0A7C2ZPK9</accession>
<evidence type="ECO:0000313" key="3">
    <source>
        <dbReference type="EMBL" id="HEW46433.1"/>
    </source>
</evidence>
<feature type="transmembrane region" description="Helical" evidence="1">
    <location>
        <begin position="71"/>
        <end position="89"/>
    </location>
</feature>
<name>A0A7C2ZPK9_9AQUI</name>
<dbReference type="InterPro" id="IPR003675">
    <property type="entry name" value="Rce1/LyrA-like_dom"/>
</dbReference>
<protein>
    <submittedName>
        <fullName evidence="3">CPBP family intramembrane metalloprotease</fullName>
    </submittedName>
</protein>
<sequence length="96" mass="11163">MLHKENFLALSLQAFAEELFFRAYLMQRLSNLTVSLLFTLPHVILYGHLWSFLTFFPSLLYGFVYQRTGSLILVSLLHLGSNVLWFKVIKFSLCTS</sequence>
<feature type="transmembrane region" description="Helical" evidence="1">
    <location>
        <begin position="40"/>
        <end position="64"/>
    </location>
</feature>
<proteinExistence type="predicted"/>
<keyword evidence="1" id="KW-0472">Membrane</keyword>
<dbReference type="AlphaFoldDB" id="A0A7C2ZPK9"/>
<dbReference type="GO" id="GO:0008237">
    <property type="term" value="F:metallopeptidase activity"/>
    <property type="evidence" value="ECO:0007669"/>
    <property type="project" value="UniProtKB-KW"/>
</dbReference>